<protein>
    <submittedName>
        <fullName evidence="2">Uncharacterized protein</fullName>
    </submittedName>
</protein>
<organism evidence="2">
    <name type="scientific">Triticum urartu</name>
    <name type="common">Red wild einkorn</name>
    <name type="synonym">Crithodium urartu</name>
    <dbReference type="NCBI Taxonomy" id="4572"/>
    <lineage>
        <taxon>Eukaryota</taxon>
        <taxon>Viridiplantae</taxon>
        <taxon>Streptophyta</taxon>
        <taxon>Embryophyta</taxon>
        <taxon>Tracheophyta</taxon>
        <taxon>Spermatophyta</taxon>
        <taxon>Magnoliopsida</taxon>
        <taxon>Liliopsida</taxon>
        <taxon>Poales</taxon>
        <taxon>Poaceae</taxon>
        <taxon>BOP clade</taxon>
        <taxon>Pooideae</taxon>
        <taxon>Triticodae</taxon>
        <taxon>Triticeae</taxon>
        <taxon>Triticinae</taxon>
        <taxon>Triticum</taxon>
    </lineage>
</organism>
<evidence type="ECO:0000256" key="1">
    <source>
        <dbReference type="SAM" id="MobiDB-lite"/>
    </source>
</evidence>
<feature type="region of interest" description="Disordered" evidence="1">
    <location>
        <begin position="1"/>
        <end position="101"/>
    </location>
</feature>
<gene>
    <name evidence="2" type="ORF">TRIUR3_29646</name>
</gene>
<reference evidence="2" key="1">
    <citation type="journal article" date="2013" name="Nature">
        <title>Draft genome of the wheat A-genome progenitor Triticum urartu.</title>
        <authorList>
            <person name="Ling H.Q."/>
            <person name="Zhao S."/>
            <person name="Liu D."/>
            <person name="Wang J."/>
            <person name="Sun H."/>
            <person name="Zhang C."/>
            <person name="Fan H."/>
            <person name="Li D."/>
            <person name="Dong L."/>
            <person name="Tao Y."/>
            <person name="Gao C."/>
            <person name="Wu H."/>
            <person name="Li Y."/>
            <person name="Cui Y."/>
            <person name="Guo X."/>
            <person name="Zheng S."/>
            <person name="Wang B."/>
            <person name="Yu K."/>
            <person name="Liang Q."/>
            <person name="Yang W."/>
            <person name="Lou X."/>
            <person name="Chen J."/>
            <person name="Feng M."/>
            <person name="Jian J."/>
            <person name="Zhang X."/>
            <person name="Luo G."/>
            <person name="Jiang Y."/>
            <person name="Liu J."/>
            <person name="Wang Z."/>
            <person name="Sha Y."/>
            <person name="Zhang B."/>
            <person name="Wu H."/>
            <person name="Tang D."/>
            <person name="Shen Q."/>
            <person name="Xue P."/>
            <person name="Zou S."/>
            <person name="Wang X."/>
            <person name="Liu X."/>
            <person name="Wang F."/>
            <person name="Yang Y."/>
            <person name="An X."/>
            <person name="Dong Z."/>
            <person name="Zhang K."/>
            <person name="Zhang X."/>
            <person name="Luo M.C."/>
            <person name="Dvorak J."/>
            <person name="Tong Y."/>
            <person name="Wang J."/>
            <person name="Yang H."/>
            <person name="Li Z."/>
            <person name="Wang D."/>
            <person name="Zhang A."/>
            <person name="Wang J."/>
        </authorList>
    </citation>
    <scope>NUCLEOTIDE SEQUENCE</scope>
</reference>
<feature type="compositionally biased region" description="Basic residues" evidence="1">
    <location>
        <begin position="54"/>
        <end position="63"/>
    </location>
</feature>
<dbReference type="AlphaFoldDB" id="M7ZPZ5"/>
<accession>M7ZPZ5</accession>
<proteinExistence type="predicted"/>
<evidence type="ECO:0000313" key="2">
    <source>
        <dbReference type="EMBL" id="EMS62172.1"/>
    </source>
</evidence>
<feature type="compositionally biased region" description="Basic and acidic residues" evidence="1">
    <location>
        <begin position="92"/>
        <end position="101"/>
    </location>
</feature>
<sequence length="127" mass="13801">MGGLEVKLAGRRGSGRGARVRNDQAGRSSCGGAPWAARPCAAAGASHAEDKSTVSRRRGTTARRRWEQGRATGNASGGGLLRRGGRKNKCKERKERKEREVRVRKVQNMFGFFGGSPDNDERIYGKV</sequence>
<name>M7ZPZ5_TRIUA</name>
<feature type="compositionally biased region" description="Low complexity" evidence="1">
    <location>
        <begin position="30"/>
        <end position="45"/>
    </location>
</feature>
<dbReference type="EMBL" id="KD086053">
    <property type="protein sequence ID" value="EMS62172.1"/>
    <property type="molecule type" value="Genomic_DNA"/>
</dbReference>